<dbReference type="SUPFAM" id="SSF52833">
    <property type="entry name" value="Thioredoxin-like"/>
    <property type="match status" value="1"/>
</dbReference>
<dbReference type="InterPro" id="IPR036249">
    <property type="entry name" value="Thioredoxin-like_sf"/>
</dbReference>
<dbReference type="Gene3D" id="3.40.30.10">
    <property type="entry name" value="Glutaredoxin"/>
    <property type="match status" value="1"/>
</dbReference>
<protein>
    <submittedName>
        <fullName evidence="2">Thioredoxin family protein</fullName>
    </submittedName>
</protein>
<keyword evidence="3" id="KW-1185">Reference proteome</keyword>
<gene>
    <name evidence="2" type="ORF">ACFOW7_03200</name>
</gene>
<sequence>MNTDYATQEPPRSAIDVLPGPTVLEFGAPWCGYCQAAQPLLAEALANQPSLRHLKVEDGSGRPLGRSFRVKLWPTLIFLRDGQEVERLVRPANVEAIRRALHSILA</sequence>
<dbReference type="EMBL" id="JBHSBU010000001">
    <property type="protein sequence ID" value="MFC4158360.1"/>
    <property type="molecule type" value="Genomic_DNA"/>
</dbReference>
<accession>A0ABV8MM70</accession>
<name>A0ABV8MM70_9NEIS</name>
<evidence type="ECO:0000313" key="2">
    <source>
        <dbReference type="EMBL" id="MFC4158360.1"/>
    </source>
</evidence>
<evidence type="ECO:0000259" key="1">
    <source>
        <dbReference type="PROSITE" id="PS51352"/>
    </source>
</evidence>
<proteinExistence type="predicted"/>
<evidence type="ECO:0000313" key="3">
    <source>
        <dbReference type="Proteomes" id="UP001595791"/>
    </source>
</evidence>
<dbReference type="Pfam" id="PF00085">
    <property type="entry name" value="Thioredoxin"/>
    <property type="match status" value="1"/>
</dbReference>
<organism evidence="2 3">
    <name type="scientific">Chitinimonas lacunae</name>
    <dbReference type="NCBI Taxonomy" id="1963018"/>
    <lineage>
        <taxon>Bacteria</taxon>
        <taxon>Pseudomonadati</taxon>
        <taxon>Pseudomonadota</taxon>
        <taxon>Betaproteobacteria</taxon>
        <taxon>Neisseriales</taxon>
        <taxon>Chitinibacteraceae</taxon>
        <taxon>Chitinimonas</taxon>
    </lineage>
</organism>
<dbReference type="Proteomes" id="UP001595791">
    <property type="component" value="Unassembled WGS sequence"/>
</dbReference>
<feature type="domain" description="Thioredoxin" evidence="1">
    <location>
        <begin position="3"/>
        <end position="106"/>
    </location>
</feature>
<comment type="caution">
    <text evidence="2">The sequence shown here is derived from an EMBL/GenBank/DDBJ whole genome shotgun (WGS) entry which is preliminary data.</text>
</comment>
<dbReference type="PROSITE" id="PS51352">
    <property type="entry name" value="THIOREDOXIN_2"/>
    <property type="match status" value="1"/>
</dbReference>
<dbReference type="CDD" id="cd02947">
    <property type="entry name" value="TRX_family"/>
    <property type="match status" value="1"/>
</dbReference>
<dbReference type="RefSeq" id="WP_378160947.1">
    <property type="nucleotide sequence ID" value="NZ_JBHSBU010000001.1"/>
</dbReference>
<reference evidence="3" key="1">
    <citation type="journal article" date="2019" name="Int. J. Syst. Evol. Microbiol.">
        <title>The Global Catalogue of Microorganisms (GCM) 10K type strain sequencing project: providing services to taxonomists for standard genome sequencing and annotation.</title>
        <authorList>
            <consortium name="The Broad Institute Genomics Platform"/>
            <consortium name="The Broad Institute Genome Sequencing Center for Infectious Disease"/>
            <person name="Wu L."/>
            <person name="Ma J."/>
        </authorList>
    </citation>
    <scope>NUCLEOTIDE SEQUENCE [LARGE SCALE GENOMIC DNA]</scope>
    <source>
        <strain evidence="3">LMG 29894</strain>
    </source>
</reference>
<dbReference type="InterPro" id="IPR013766">
    <property type="entry name" value="Thioredoxin_domain"/>
</dbReference>